<accession>A0A0H4IZV3</accession>
<dbReference type="PANTHER" id="PTHR11592:SF78">
    <property type="entry name" value="GLUTATHIONE PEROXIDASE"/>
    <property type="match status" value="1"/>
</dbReference>
<feature type="chain" id="PRO_5005206716" description="Glutathione peroxidase" evidence="6">
    <location>
        <begin position="21"/>
        <end position="176"/>
    </location>
</feature>
<dbReference type="Gene3D" id="3.40.30.10">
    <property type="entry name" value="Glutaredoxin"/>
    <property type="match status" value="1"/>
</dbReference>
<feature type="active site" evidence="4">
    <location>
        <position position="56"/>
    </location>
</feature>
<proteinExistence type="inferred from homology"/>
<dbReference type="InterPro" id="IPR000889">
    <property type="entry name" value="Glutathione_peroxidase"/>
</dbReference>
<evidence type="ECO:0000313" key="7">
    <source>
        <dbReference type="EMBL" id="AKO66511.1"/>
    </source>
</evidence>
<feature type="signal peptide" evidence="6">
    <location>
        <begin position="1"/>
        <end position="20"/>
    </location>
</feature>
<gene>
    <name evidence="7" type="ORF">VI33_06740</name>
</gene>
<sequence length="176" mass="19972">MKKILSVLSLFLFPAVGLGACGDFYDTPLTTLQGDKFNLCEHKDKPIIFVNTASKCGFTSQFEDLERLYSDNKDKLLIVGFPSNDFNQEPGSNEEIQKFCKLTYAVEFPMMEKSSVVGPKANPIYQKLSDVTGKAPMWNFYKFVVMPNFEKVHVFSSMTNPESKDIKKILQPFNIN</sequence>
<dbReference type="PATRIC" id="fig|1623450.3.peg.1349"/>
<reference evidence="7 8" key="1">
    <citation type="submission" date="2015-03" db="EMBL/GenBank/DDBJ databases">
        <title>Comparative analysis of the OM43 clade including a novel species from Red Sea uncovers genomic and metabolic diversity among marine methylotrophs.</title>
        <authorList>
            <person name="Jimenez-Infante F."/>
            <person name="Ngugi D.K."/>
            <person name="Vinu M."/>
            <person name="Alam I."/>
            <person name="Kamau A."/>
            <person name="Blom J."/>
            <person name="Bajic V.B."/>
            <person name="Stingl U."/>
        </authorList>
    </citation>
    <scope>NUCLEOTIDE SEQUENCE [LARGE SCALE GENOMIC DNA]</scope>
    <source>
        <strain evidence="7 8">MBRSH7</strain>
    </source>
</reference>
<dbReference type="PIRSF" id="PIRSF000303">
    <property type="entry name" value="Glutathion_perox"/>
    <property type="match status" value="1"/>
</dbReference>
<name>A0A0H4IZV3_9PROT</name>
<keyword evidence="6" id="KW-0732">Signal</keyword>
<dbReference type="SUPFAM" id="SSF52833">
    <property type="entry name" value="Thioredoxin-like"/>
    <property type="match status" value="1"/>
</dbReference>
<dbReference type="GO" id="GO:0004601">
    <property type="term" value="F:peroxidase activity"/>
    <property type="evidence" value="ECO:0007669"/>
    <property type="project" value="UniProtKB-KW"/>
</dbReference>
<keyword evidence="8" id="KW-1185">Reference proteome</keyword>
<keyword evidence="3 5" id="KW-0560">Oxidoreductase</keyword>
<dbReference type="CDD" id="cd00340">
    <property type="entry name" value="GSH_Peroxidase"/>
    <property type="match status" value="1"/>
</dbReference>
<dbReference type="PROSITE" id="PS51257">
    <property type="entry name" value="PROKAR_LIPOPROTEIN"/>
    <property type="match status" value="1"/>
</dbReference>
<keyword evidence="2 5" id="KW-0575">Peroxidase</keyword>
<evidence type="ECO:0000256" key="2">
    <source>
        <dbReference type="ARBA" id="ARBA00022559"/>
    </source>
</evidence>
<evidence type="ECO:0000256" key="5">
    <source>
        <dbReference type="RuleBase" id="RU000499"/>
    </source>
</evidence>
<evidence type="ECO:0000256" key="6">
    <source>
        <dbReference type="SAM" id="SignalP"/>
    </source>
</evidence>
<dbReference type="Proteomes" id="UP000066549">
    <property type="component" value="Chromosome"/>
</dbReference>
<evidence type="ECO:0000256" key="1">
    <source>
        <dbReference type="ARBA" id="ARBA00006926"/>
    </source>
</evidence>
<dbReference type="OrthoDB" id="9785502at2"/>
<dbReference type="PROSITE" id="PS00460">
    <property type="entry name" value="GLUTATHIONE_PEROXID_1"/>
    <property type="match status" value="1"/>
</dbReference>
<dbReference type="PROSITE" id="PS51355">
    <property type="entry name" value="GLUTATHIONE_PEROXID_3"/>
    <property type="match status" value="1"/>
</dbReference>
<evidence type="ECO:0000256" key="4">
    <source>
        <dbReference type="PIRSR" id="PIRSR000303-1"/>
    </source>
</evidence>
<protein>
    <recommendedName>
        <fullName evidence="5">Glutathione peroxidase</fullName>
    </recommendedName>
</protein>
<organism evidence="7 8">
    <name type="scientific">Methylophilales bacterium MBRS-H7</name>
    <dbReference type="NCBI Taxonomy" id="1623450"/>
    <lineage>
        <taxon>Bacteria</taxon>
        <taxon>Pseudomonadati</taxon>
        <taxon>Pseudomonadota</taxon>
        <taxon>Betaproteobacteria</taxon>
        <taxon>Nitrosomonadales</taxon>
        <taxon>OM43 clade</taxon>
    </lineage>
</organism>
<dbReference type="PRINTS" id="PR01011">
    <property type="entry name" value="GLUTPROXDASE"/>
</dbReference>
<comment type="similarity">
    <text evidence="1 5">Belongs to the glutathione peroxidase family.</text>
</comment>
<dbReference type="InterPro" id="IPR029759">
    <property type="entry name" value="GPX_AS"/>
</dbReference>
<dbReference type="EMBL" id="CP011002">
    <property type="protein sequence ID" value="AKO66511.1"/>
    <property type="molecule type" value="Genomic_DNA"/>
</dbReference>
<evidence type="ECO:0000256" key="3">
    <source>
        <dbReference type="ARBA" id="ARBA00023002"/>
    </source>
</evidence>
<dbReference type="AlphaFoldDB" id="A0A0H4IZV3"/>
<dbReference type="InterPro" id="IPR036249">
    <property type="entry name" value="Thioredoxin-like_sf"/>
</dbReference>
<dbReference type="PANTHER" id="PTHR11592">
    <property type="entry name" value="GLUTATHIONE PEROXIDASE"/>
    <property type="match status" value="1"/>
</dbReference>
<evidence type="ECO:0000313" key="8">
    <source>
        <dbReference type="Proteomes" id="UP000066549"/>
    </source>
</evidence>
<dbReference type="Pfam" id="PF00255">
    <property type="entry name" value="GSHPx"/>
    <property type="match status" value="1"/>
</dbReference>
<dbReference type="GO" id="GO:0034599">
    <property type="term" value="P:cellular response to oxidative stress"/>
    <property type="evidence" value="ECO:0007669"/>
    <property type="project" value="TreeGrafter"/>
</dbReference>